<keyword evidence="5" id="KW-1185">Reference proteome</keyword>
<comment type="caution">
    <text evidence="4">The sequence shown here is derived from an EMBL/GenBank/DDBJ whole genome shotgun (WGS) entry which is preliminary data.</text>
</comment>
<keyword evidence="2" id="KW-1133">Transmembrane helix</keyword>
<organism evidence="4 5">
    <name type="scientific">Pedosphaera parvula (strain Ellin514)</name>
    <dbReference type="NCBI Taxonomy" id="320771"/>
    <lineage>
        <taxon>Bacteria</taxon>
        <taxon>Pseudomonadati</taxon>
        <taxon>Verrucomicrobiota</taxon>
        <taxon>Pedosphaerae</taxon>
        <taxon>Pedosphaerales</taxon>
        <taxon>Pedosphaeraceae</taxon>
        <taxon>Pedosphaera</taxon>
    </lineage>
</organism>
<dbReference type="Pfam" id="PF01476">
    <property type="entry name" value="LysM"/>
    <property type="match status" value="2"/>
</dbReference>
<keyword evidence="2" id="KW-0812">Transmembrane</keyword>
<feature type="region of interest" description="Disordered" evidence="1">
    <location>
        <begin position="51"/>
        <end position="112"/>
    </location>
</feature>
<accession>B9XIG8</accession>
<evidence type="ECO:0000313" key="5">
    <source>
        <dbReference type="Proteomes" id="UP000003688"/>
    </source>
</evidence>
<dbReference type="OrthoDB" id="9815002at2"/>
<dbReference type="PANTHER" id="PTHR33734:SF22">
    <property type="entry name" value="MEMBRANE-BOUND LYTIC MUREIN TRANSGLYCOSYLASE D"/>
    <property type="match status" value="1"/>
</dbReference>
<feature type="domain" description="LysM" evidence="3">
    <location>
        <begin position="193"/>
        <end position="236"/>
    </location>
</feature>
<keyword evidence="2" id="KW-0472">Membrane</keyword>
<dbReference type="AlphaFoldDB" id="B9XIG8"/>
<dbReference type="RefSeq" id="WP_007415611.1">
    <property type="nucleotide sequence ID" value="NZ_ABOX02000017.1"/>
</dbReference>
<evidence type="ECO:0000313" key="4">
    <source>
        <dbReference type="EMBL" id="EEF60429.1"/>
    </source>
</evidence>
<dbReference type="PROSITE" id="PS51782">
    <property type="entry name" value="LYSM"/>
    <property type="match status" value="2"/>
</dbReference>
<feature type="compositionally biased region" description="Low complexity" evidence="1">
    <location>
        <begin position="237"/>
        <end position="259"/>
    </location>
</feature>
<feature type="region of interest" description="Disordered" evidence="1">
    <location>
        <begin position="168"/>
        <end position="194"/>
    </location>
</feature>
<dbReference type="InterPro" id="IPR018392">
    <property type="entry name" value="LysM"/>
</dbReference>
<dbReference type="SMART" id="SM00257">
    <property type="entry name" value="LysM"/>
    <property type="match status" value="2"/>
</dbReference>
<proteinExistence type="predicted"/>
<gene>
    <name evidence="4" type="ORF">Cflav_PD3399</name>
</gene>
<feature type="domain" description="LysM" evidence="3">
    <location>
        <begin position="120"/>
        <end position="164"/>
    </location>
</feature>
<protein>
    <submittedName>
        <fullName evidence="4">Peptidoglycan-binding LysM</fullName>
    </submittedName>
</protein>
<feature type="region of interest" description="Disordered" evidence="1">
    <location>
        <begin position="237"/>
        <end position="272"/>
    </location>
</feature>
<dbReference type="SUPFAM" id="SSF54106">
    <property type="entry name" value="LysM domain"/>
    <property type="match status" value="2"/>
</dbReference>
<dbReference type="InterPro" id="IPR036779">
    <property type="entry name" value="LysM_dom_sf"/>
</dbReference>
<feature type="transmembrane region" description="Helical" evidence="2">
    <location>
        <begin position="26"/>
        <end position="45"/>
    </location>
</feature>
<dbReference type="Proteomes" id="UP000003688">
    <property type="component" value="Unassembled WGS sequence"/>
</dbReference>
<sequence length="272" mass="27424">MNNSNPLVPQGSLMEQQNKGRNRFKVAVFCVIALHIVFFGGLLMVGCKKDKGDTTENTGPQTTSNLDNTNNTPPPLDTNTNGTPPAVVNNNTPAPVLPAPPTNDVVAPTVPPVSTPGATSEYVVTKGDSYYTIGKKFGVSSKAMQNANPTIPATKLKVGQKIQIPAASAAPATTGSTASGSASVSADATSGGASYTVKSGDTLAKIAKKSGVSVKALQSANNLKTARIKVGDKLKIPAKSSAPATTTPEPAPAASGTGTVPSLTAPAPAPAH</sequence>
<dbReference type="EMBL" id="ABOX02000017">
    <property type="protein sequence ID" value="EEF60429.1"/>
    <property type="molecule type" value="Genomic_DNA"/>
</dbReference>
<dbReference type="Gene3D" id="3.10.350.10">
    <property type="entry name" value="LysM domain"/>
    <property type="match status" value="2"/>
</dbReference>
<feature type="compositionally biased region" description="Low complexity" evidence="1">
    <location>
        <begin position="62"/>
        <end position="94"/>
    </location>
</feature>
<dbReference type="CDD" id="cd00118">
    <property type="entry name" value="LysM"/>
    <property type="match status" value="2"/>
</dbReference>
<dbReference type="PANTHER" id="PTHR33734">
    <property type="entry name" value="LYSM DOMAIN-CONTAINING GPI-ANCHORED PROTEIN 2"/>
    <property type="match status" value="1"/>
</dbReference>
<name>B9XIG8_PEDPL</name>
<dbReference type="GO" id="GO:0008932">
    <property type="term" value="F:lytic endotransglycosylase activity"/>
    <property type="evidence" value="ECO:0007669"/>
    <property type="project" value="TreeGrafter"/>
</dbReference>
<reference evidence="4 5" key="1">
    <citation type="journal article" date="2011" name="J. Bacteriol.">
        <title>Genome sequence of 'Pedosphaera parvula' Ellin514, an aerobic Verrucomicrobial isolate from pasture soil.</title>
        <authorList>
            <person name="Kant R."/>
            <person name="van Passel M.W."/>
            <person name="Sangwan P."/>
            <person name="Palva A."/>
            <person name="Lucas S."/>
            <person name="Copeland A."/>
            <person name="Lapidus A."/>
            <person name="Glavina Del Rio T."/>
            <person name="Dalin E."/>
            <person name="Tice H."/>
            <person name="Bruce D."/>
            <person name="Goodwin L."/>
            <person name="Pitluck S."/>
            <person name="Chertkov O."/>
            <person name="Larimer F.W."/>
            <person name="Land M.L."/>
            <person name="Hauser L."/>
            <person name="Brettin T.S."/>
            <person name="Detter J.C."/>
            <person name="Han S."/>
            <person name="de Vos W.M."/>
            <person name="Janssen P.H."/>
            <person name="Smidt H."/>
        </authorList>
    </citation>
    <scope>NUCLEOTIDE SEQUENCE [LARGE SCALE GENOMIC DNA]</scope>
    <source>
        <strain evidence="4 5">Ellin514</strain>
    </source>
</reference>
<evidence type="ECO:0000256" key="2">
    <source>
        <dbReference type="SAM" id="Phobius"/>
    </source>
</evidence>
<evidence type="ECO:0000259" key="3">
    <source>
        <dbReference type="PROSITE" id="PS51782"/>
    </source>
</evidence>
<dbReference type="STRING" id="320771.Cflav_PD3399"/>
<evidence type="ECO:0000256" key="1">
    <source>
        <dbReference type="SAM" id="MobiDB-lite"/>
    </source>
</evidence>